<keyword evidence="3" id="KW-1185">Reference proteome</keyword>
<dbReference type="InterPro" id="IPR037523">
    <property type="entry name" value="VOC_core"/>
</dbReference>
<dbReference type="InterPro" id="IPR004360">
    <property type="entry name" value="Glyas_Fos-R_dOase_dom"/>
</dbReference>
<gene>
    <name evidence="2" type="ORF">EXU30_02600</name>
</gene>
<evidence type="ECO:0000313" key="3">
    <source>
        <dbReference type="Proteomes" id="UP000291106"/>
    </source>
</evidence>
<dbReference type="AlphaFoldDB" id="A0A411PDW8"/>
<name>A0A411PDW8_9GAMM</name>
<protein>
    <submittedName>
        <fullName evidence="2">VOC family protein</fullName>
    </submittedName>
</protein>
<dbReference type="RefSeq" id="WP_130597678.1">
    <property type="nucleotide sequence ID" value="NZ_CP036200.1"/>
</dbReference>
<evidence type="ECO:0000313" key="2">
    <source>
        <dbReference type="EMBL" id="QBF81704.1"/>
    </source>
</evidence>
<dbReference type="InterPro" id="IPR029068">
    <property type="entry name" value="Glyas_Bleomycin-R_OHBP_Dase"/>
</dbReference>
<dbReference type="Gene3D" id="3.10.180.10">
    <property type="entry name" value="2,3-Dihydroxybiphenyl 1,2-Dioxygenase, domain 1"/>
    <property type="match status" value="1"/>
</dbReference>
<proteinExistence type="predicted"/>
<dbReference type="PROSITE" id="PS51819">
    <property type="entry name" value="VOC"/>
    <property type="match status" value="1"/>
</dbReference>
<dbReference type="Pfam" id="PF00903">
    <property type="entry name" value="Glyoxalase"/>
    <property type="match status" value="1"/>
</dbReference>
<evidence type="ECO:0000259" key="1">
    <source>
        <dbReference type="PROSITE" id="PS51819"/>
    </source>
</evidence>
<dbReference type="KEGG" id="smai:EXU30_02600"/>
<sequence>MNLNQVTIPVTDMAAACVFYRKLGMTQIVDTAHYARFRCPQGESTFSLALTSERIENPSVIYFEHEQLDDWVASLISKGIEIAQMPTEQSYLWKEAVVIDPSGNKVKLYWAGDNRLSPPWQVELGPL</sequence>
<accession>A0A411PDW8</accession>
<feature type="domain" description="VOC" evidence="1">
    <location>
        <begin position="2"/>
        <end position="111"/>
    </location>
</feature>
<reference evidence="2 3" key="1">
    <citation type="submission" date="2019-02" db="EMBL/GenBank/DDBJ databases">
        <title>Shewanella sp. D4-2 isolated from Dokdo Island.</title>
        <authorList>
            <person name="Baek K."/>
        </authorList>
    </citation>
    <scope>NUCLEOTIDE SEQUENCE [LARGE SCALE GENOMIC DNA]</scope>
    <source>
        <strain evidence="2 3">D4-2</strain>
    </source>
</reference>
<organism evidence="2 3">
    <name type="scientific">Shewanella maritima</name>
    <dbReference type="NCBI Taxonomy" id="2520507"/>
    <lineage>
        <taxon>Bacteria</taxon>
        <taxon>Pseudomonadati</taxon>
        <taxon>Pseudomonadota</taxon>
        <taxon>Gammaproteobacteria</taxon>
        <taxon>Alteromonadales</taxon>
        <taxon>Shewanellaceae</taxon>
        <taxon>Shewanella</taxon>
    </lineage>
</organism>
<dbReference type="EMBL" id="CP036200">
    <property type="protein sequence ID" value="QBF81704.1"/>
    <property type="molecule type" value="Genomic_DNA"/>
</dbReference>
<dbReference type="Proteomes" id="UP000291106">
    <property type="component" value="Chromosome"/>
</dbReference>
<dbReference type="SUPFAM" id="SSF54593">
    <property type="entry name" value="Glyoxalase/Bleomycin resistance protein/Dihydroxybiphenyl dioxygenase"/>
    <property type="match status" value="1"/>
</dbReference>
<dbReference type="OrthoDB" id="9810880at2"/>